<dbReference type="GeneID" id="5017206"/>
<dbReference type="HOGENOM" id="CLU_1781024_0_0_1"/>
<dbReference type="AlphaFoldDB" id="A0BZQ7"/>
<sequence length="146" mass="17303">MRKDGPNISKVASDLILAYKQLTGYSNDIVISPRYEKTALYFPQSPIEEQIEEENQIDSPRKTVTENEDDYLKEISELRQIVEQMRMKYMNIPERYLAQPLNSNNQNNQNQNQNQNKNELKKKAKKQIVITKYQTDFLRQQYGKIQ</sequence>
<dbReference type="RefSeq" id="XP_001431422.1">
    <property type="nucleotide sequence ID" value="XM_001431385.1"/>
</dbReference>
<protein>
    <submittedName>
        <fullName evidence="2">Uncharacterized protein</fullName>
    </submittedName>
</protein>
<name>A0BZQ7_PARTE</name>
<proteinExistence type="predicted"/>
<dbReference type="InParanoid" id="A0BZQ7"/>
<accession>A0BZQ7</accession>
<dbReference type="KEGG" id="ptm:GSPATT00005876001"/>
<evidence type="ECO:0000313" key="3">
    <source>
        <dbReference type="Proteomes" id="UP000000600"/>
    </source>
</evidence>
<keyword evidence="3" id="KW-1185">Reference proteome</keyword>
<dbReference type="Proteomes" id="UP000000600">
    <property type="component" value="Unassembled WGS sequence"/>
</dbReference>
<evidence type="ECO:0000313" key="2">
    <source>
        <dbReference type="EMBL" id="CAK64024.1"/>
    </source>
</evidence>
<dbReference type="EMBL" id="CT868030">
    <property type="protein sequence ID" value="CAK64024.1"/>
    <property type="molecule type" value="Genomic_DNA"/>
</dbReference>
<feature type="compositionally biased region" description="Low complexity" evidence="1">
    <location>
        <begin position="102"/>
        <end position="117"/>
    </location>
</feature>
<feature type="region of interest" description="Disordered" evidence="1">
    <location>
        <begin position="97"/>
        <end position="125"/>
    </location>
</feature>
<dbReference type="OrthoDB" id="10355369at2759"/>
<organism evidence="2 3">
    <name type="scientific">Paramecium tetraurelia</name>
    <dbReference type="NCBI Taxonomy" id="5888"/>
    <lineage>
        <taxon>Eukaryota</taxon>
        <taxon>Sar</taxon>
        <taxon>Alveolata</taxon>
        <taxon>Ciliophora</taxon>
        <taxon>Intramacronucleata</taxon>
        <taxon>Oligohymenophorea</taxon>
        <taxon>Peniculida</taxon>
        <taxon>Parameciidae</taxon>
        <taxon>Paramecium</taxon>
    </lineage>
</organism>
<gene>
    <name evidence="2" type="ORF">GSPATT00005876001</name>
</gene>
<evidence type="ECO:0000256" key="1">
    <source>
        <dbReference type="SAM" id="MobiDB-lite"/>
    </source>
</evidence>
<dbReference type="OMA" id="MRKDGPN"/>
<reference evidence="2 3" key="1">
    <citation type="journal article" date="2006" name="Nature">
        <title>Global trends of whole-genome duplications revealed by the ciliate Paramecium tetraurelia.</title>
        <authorList>
            <consortium name="Genoscope"/>
            <person name="Aury J.-M."/>
            <person name="Jaillon O."/>
            <person name="Duret L."/>
            <person name="Noel B."/>
            <person name="Jubin C."/>
            <person name="Porcel B.M."/>
            <person name="Segurens B."/>
            <person name="Daubin V."/>
            <person name="Anthouard V."/>
            <person name="Aiach N."/>
            <person name="Arnaiz O."/>
            <person name="Billaut A."/>
            <person name="Beisson J."/>
            <person name="Blanc I."/>
            <person name="Bouhouche K."/>
            <person name="Camara F."/>
            <person name="Duharcourt S."/>
            <person name="Guigo R."/>
            <person name="Gogendeau D."/>
            <person name="Katinka M."/>
            <person name="Keller A.-M."/>
            <person name="Kissmehl R."/>
            <person name="Klotz C."/>
            <person name="Koll F."/>
            <person name="Le Moue A."/>
            <person name="Lepere C."/>
            <person name="Malinsky S."/>
            <person name="Nowacki M."/>
            <person name="Nowak J.K."/>
            <person name="Plattner H."/>
            <person name="Poulain J."/>
            <person name="Ruiz F."/>
            <person name="Serrano V."/>
            <person name="Zagulski M."/>
            <person name="Dessen P."/>
            <person name="Betermier M."/>
            <person name="Weissenbach J."/>
            <person name="Scarpelli C."/>
            <person name="Schachter V."/>
            <person name="Sperling L."/>
            <person name="Meyer E."/>
            <person name="Cohen J."/>
            <person name="Wincker P."/>
        </authorList>
    </citation>
    <scope>NUCLEOTIDE SEQUENCE [LARGE SCALE GENOMIC DNA]</scope>
    <source>
        <strain evidence="2 3">Stock d4-2</strain>
    </source>
</reference>